<dbReference type="Proteomes" id="UP000291562">
    <property type="component" value="Chromosome"/>
</dbReference>
<accession>A0A411HPR7</accession>
<keyword evidence="3" id="KW-0808">Transferase</keyword>
<feature type="binding site" evidence="7">
    <location>
        <position position="59"/>
    </location>
    <ligand>
        <name>ATP</name>
        <dbReference type="ChEBI" id="CHEBI:30616"/>
    </ligand>
</feature>
<proteinExistence type="predicted"/>
<dbReference type="FunFam" id="1.10.510.10:FF:000021">
    <property type="entry name" value="Serine/threonine protein kinase"/>
    <property type="match status" value="1"/>
</dbReference>
<dbReference type="Pfam" id="PF00069">
    <property type="entry name" value="Pkinase"/>
    <property type="match status" value="1"/>
</dbReference>
<evidence type="ECO:0000256" key="3">
    <source>
        <dbReference type="ARBA" id="ARBA00022679"/>
    </source>
</evidence>
<dbReference type="Gene3D" id="3.30.200.20">
    <property type="entry name" value="Phosphorylase Kinase, domain 1"/>
    <property type="match status" value="1"/>
</dbReference>
<reference evidence="10 11" key="1">
    <citation type="submission" date="2019-01" db="EMBL/GenBank/DDBJ databases">
        <title>Pseudolysobacter antarctica gen. nov., sp. nov., isolated from Fildes Peninsula, Antarctica.</title>
        <authorList>
            <person name="Wei Z."/>
            <person name="Peng F."/>
        </authorList>
    </citation>
    <scope>NUCLEOTIDE SEQUENCE [LARGE SCALE GENOMIC DNA]</scope>
    <source>
        <strain evidence="10 11">AQ6-296</strain>
    </source>
</reference>
<dbReference type="PANTHER" id="PTHR43289">
    <property type="entry name" value="MITOGEN-ACTIVATED PROTEIN KINASE KINASE KINASE 20-RELATED"/>
    <property type="match status" value="1"/>
</dbReference>
<feature type="region of interest" description="Disordered" evidence="8">
    <location>
        <begin position="437"/>
        <end position="481"/>
    </location>
</feature>
<keyword evidence="6 7" id="KW-0067">ATP-binding</keyword>
<evidence type="ECO:0000313" key="10">
    <source>
        <dbReference type="EMBL" id="QBB72456.1"/>
    </source>
</evidence>
<dbReference type="InterPro" id="IPR011009">
    <property type="entry name" value="Kinase-like_dom_sf"/>
</dbReference>
<evidence type="ECO:0000256" key="2">
    <source>
        <dbReference type="ARBA" id="ARBA00022527"/>
    </source>
</evidence>
<feature type="compositionally biased region" description="Low complexity" evidence="8">
    <location>
        <begin position="437"/>
        <end position="461"/>
    </location>
</feature>
<evidence type="ECO:0000256" key="6">
    <source>
        <dbReference type="ARBA" id="ARBA00022840"/>
    </source>
</evidence>
<protein>
    <recommendedName>
        <fullName evidence="1">non-specific serine/threonine protein kinase</fullName>
        <ecNumber evidence="1">2.7.11.1</ecNumber>
    </recommendedName>
</protein>
<evidence type="ECO:0000313" key="11">
    <source>
        <dbReference type="Proteomes" id="UP000291562"/>
    </source>
</evidence>
<name>A0A411HPR7_9GAMM</name>
<keyword evidence="2 10" id="KW-0723">Serine/threonine-protein kinase</keyword>
<dbReference type="SUPFAM" id="SSF56112">
    <property type="entry name" value="Protein kinase-like (PK-like)"/>
    <property type="match status" value="1"/>
</dbReference>
<feature type="domain" description="Protein kinase" evidence="9">
    <location>
        <begin position="30"/>
        <end position="294"/>
    </location>
</feature>
<dbReference type="SMART" id="SM00220">
    <property type="entry name" value="S_TKc"/>
    <property type="match status" value="1"/>
</dbReference>
<evidence type="ECO:0000259" key="9">
    <source>
        <dbReference type="PROSITE" id="PS50011"/>
    </source>
</evidence>
<dbReference type="PROSITE" id="PS50011">
    <property type="entry name" value="PROTEIN_KINASE_DOM"/>
    <property type="match status" value="1"/>
</dbReference>
<dbReference type="InterPro" id="IPR017441">
    <property type="entry name" value="Protein_kinase_ATP_BS"/>
</dbReference>
<dbReference type="GO" id="GO:0005524">
    <property type="term" value="F:ATP binding"/>
    <property type="evidence" value="ECO:0007669"/>
    <property type="project" value="UniProtKB-UniRule"/>
</dbReference>
<evidence type="ECO:0000256" key="5">
    <source>
        <dbReference type="ARBA" id="ARBA00022777"/>
    </source>
</evidence>
<evidence type="ECO:0000256" key="1">
    <source>
        <dbReference type="ARBA" id="ARBA00012513"/>
    </source>
</evidence>
<dbReference type="PANTHER" id="PTHR43289:SF6">
    <property type="entry name" value="SERINE_THREONINE-PROTEIN KINASE NEKL-3"/>
    <property type="match status" value="1"/>
</dbReference>
<sequence>MPLRTVLVFHHGQPAQSALELEMKTQLGHYDLVAELGRGGMGVVYKGYENSLNRYVAIKVLADSLAHDPAVKERFLREARSMAALNDTHIIQIYFIGEDAGQPYIVMEFVQGEALSSVLKREGKLDVEQAAKVIYQTAQGLATAHDRGVIHRDIKPANLMVTQRGGIKIADFGIALVSHDISKKLTTTGEFVGTPGYLSPEVCLAKPVDQRSDIFSLGIVLFEMLTGRMPFTDESPLGLMLEVVRAEIPDVRQLNDQVDADLARVLQKMIAKDPADRYQSCQELIADLGRNPLVANGAPLNLPIKLSDAASSLIGPNTPASGQRPLPSTQPTPYPTGGMPTQITPVPLPRAATPVPVSSAAATVVSPTPVPASAAAPVHASVLTRNATPQRKSSALPWAVAAILILGLCGAAFAFRNQIPALKTLTENIAAMIPGAASNAASTSSTTTSTPAVTVTSTIPAAPTPPAPPVAPPAPVPPATNDVAATTTATAQIGDGDAGLTAATGANNANAPAPAAVADSSSAIAGDGGSSVMVGANGVAVKDGTTSVVIGAQGVSVKDGGDNVTVSTSGVAVIADERRAEHRNEKAEMLARNTPNAPISAPPKPHVPTIAVISGGDSAVAEPAEQIVMASLKRLGFHVIDQAALPRVSHMLRGERPEYARILQTLERVGKVDAVVFVHARPVGSQEMTYYGQSSTLYTAQVAIRAYRVSGNMIGSGWSEKVMFTTLNADDKAREAIEPLMGEVVESLGEFRSRRDRG</sequence>
<keyword evidence="4 7" id="KW-0547">Nucleotide-binding</keyword>
<feature type="compositionally biased region" description="Polar residues" evidence="8">
    <location>
        <begin position="314"/>
        <end position="327"/>
    </location>
</feature>
<keyword evidence="11" id="KW-1185">Reference proteome</keyword>
<feature type="region of interest" description="Disordered" evidence="8">
    <location>
        <begin position="313"/>
        <end position="336"/>
    </location>
</feature>
<dbReference type="AlphaFoldDB" id="A0A411HPR7"/>
<dbReference type="InterPro" id="IPR008271">
    <property type="entry name" value="Ser/Thr_kinase_AS"/>
</dbReference>
<dbReference type="Gene3D" id="1.10.510.10">
    <property type="entry name" value="Transferase(Phosphotransferase) domain 1"/>
    <property type="match status" value="1"/>
</dbReference>
<dbReference type="EC" id="2.7.11.1" evidence="1"/>
<dbReference type="CDD" id="cd14014">
    <property type="entry name" value="STKc_PknB_like"/>
    <property type="match status" value="1"/>
</dbReference>
<gene>
    <name evidence="10" type="ORF">ELE36_19960</name>
</gene>
<evidence type="ECO:0000256" key="4">
    <source>
        <dbReference type="ARBA" id="ARBA00022741"/>
    </source>
</evidence>
<feature type="compositionally biased region" description="Pro residues" evidence="8">
    <location>
        <begin position="462"/>
        <end position="478"/>
    </location>
</feature>
<dbReference type="GO" id="GO:0004674">
    <property type="term" value="F:protein serine/threonine kinase activity"/>
    <property type="evidence" value="ECO:0007669"/>
    <property type="project" value="UniProtKB-KW"/>
</dbReference>
<dbReference type="KEGG" id="xbc:ELE36_19960"/>
<dbReference type="PROSITE" id="PS00107">
    <property type="entry name" value="PROTEIN_KINASE_ATP"/>
    <property type="match status" value="1"/>
</dbReference>
<organism evidence="10 11">
    <name type="scientific">Pseudolysobacter antarcticus</name>
    <dbReference type="NCBI Taxonomy" id="2511995"/>
    <lineage>
        <taxon>Bacteria</taxon>
        <taxon>Pseudomonadati</taxon>
        <taxon>Pseudomonadota</taxon>
        <taxon>Gammaproteobacteria</taxon>
        <taxon>Lysobacterales</taxon>
        <taxon>Rhodanobacteraceae</taxon>
        <taxon>Pseudolysobacter</taxon>
    </lineage>
</organism>
<evidence type="ECO:0000256" key="8">
    <source>
        <dbReference type="SAM" id="MobiDB-lite"/>
    </source>
</evidence>
<dbReference type="OrthoDB" id="9801841at2"/>
<dbReference type="PROSITE" id="PS00108">
    <property type="entry name" value="PROTEIN_KINASE_ST"/>
    <property type="match status" value="1"/>
</dbReference>
<evidence type="ECO:0000256" key="7">
    <source>
        <dbReference type="PROSITE-ProRule" id="PRU10141"/>
    </source>
</evidence>
<dbReference type="InterPro" id="IPR000719">
    <property type="entry name" value="Prot_kinase_dom"/>
</dbReference>
<dbReference type="EMBL" id="CP035704">
    <property type="protein sequence ID" value="QBB72456.1"/>
    <property type="molecule type" value="Genomic_DNA"/>
</dbReference>
<keyword evidence="5 10" id="KW-0418">Kinase</keyword>